<feature type="region of interest" description="Disordered" evidence="1">
    <location>
        <begin position="1"/>
        <end position="148"/>
    </location>
</feature>
<dbReference type="Gramene" id="Os10t0431100-00">
    <property type="protein sequence ID" value="Os10t0431100-00"/>
    <property type="gene ID" value="Os10g0431100"/>
</dbReference>
<feature type="compositionally biased region" description="Basic and acidic residues" evidence="1">
    <location>
        <begin position="133"/>
        <end position="142"/>
    </location>
</feature>
<evidence type="ECO:0000256" key="1">
    <source>
        <dbReference type="SAM" id="MobiDB-lite"/>
    </source>
</evidence>
<reference evidence="3" key="1">
    <citation type="journal article" date="2005" name="Nature">
        <title>The map-based sequence of the rice genome.</title>
        <authorList>
            <consortium name="International rice genome sequencing project (IRGSP)"/>
            <person name="Matsumoto T."/>
            <person name="Wu J."/>
            <person name="Kanamori H."/>
            <person name="Katayose Y."/>
            <person name="Fujisawa M."/>
            <person name="Namiki N."/>
            <person name="Mizuno H."/>
            <person name="Yamamoto K."/>
            <person name="Antonio B.A."/>
            <person name="Baba T."/>
            <person name="Sakata K."/>
            <person name="Nagamura Y."/>
            <person name="Aoki H."/>
            <person name="Arikawa K."/>
            <person name="Arita K."/>
            <person name="Bito T."/>
            <person name="Chiden Y."/>
            <person name="Fujitsuka N."/>
            <person name="Fukunaka R."/>
            <person name="Hamada M."/>
            <person name="Harada C."/>
            <person name="Hayashi A."/>
            <person name="Hijishita S."/>
            <person name="Honda M."/>
            <person name="Hosokawa S."/>
            <person name="Ichikawa Y."/>
            <person name="Idonuma A."/>
            <person name="Iijima M."/>
            <person name="Ikeda M."/>
            <person name="Ikeno M."/>
            <person name="Ito K."/>
            <person name="Ito S."/>
            <person name="Ito T."/>
            <person name="Ito Y."/>
            <person name="Ito Y."/>
            <person name="Iwabuchi A."/>
            <person name="Kamiya K."/>
            <person name="Karasawa W."/>
            <person name="Kurita K."/>
            <person name="Katagiri S."/>
            <person name="Kikuta A."/>
            <person name="Kobayashi H."/>
            <person name="Kobayashi N."/>
            <person name="Machita K."/>
            <person name="Maehara T."/>
            <person name="Masukawa M."/>
            <person name="Mizubayashi T."/>
            <person name="Mukai Y."/>
            <person name="Nagasaki H."/>
            <person name="Nagata Y."/>
            <person name="Naito S."/>
            <person name="Nakashima M."/>
            <person name="Nakama Y."/>
            <person name="Nakamichi Y."/>
            <person name="Nakamura M."/>
            <person name="Meguro A."/>
            <person name="Negishi M."/>
            <person name="Ohta I."/>
            <person name="Ohta T."/>
            <person name="Okamoto M."/>
            <person name="Ono N."/>
            <person name="Saji S."/>
            <person name="Sakaguchi M."/>
            <person name="Sakai K."/>
            <person name="Shibata M."/>
            <person name="Shimokawa T."/>
            <person name="Song J."/>
            <person name="Takazaki Y."/>
            <person name="Terasawa K."/>
            <person name="Tsugane M."/>
            <person name="Tsuji K."/>
            <person name="Ueda S."/>
            <person name="Waki K."/>
            <person name="Yamagata H."/>
            <person name="Yamamoto M."/>
            <person name="Yamamoto S."/>
            <person name="Yamane H."/>
            <person name="Yoshiki S."/>
            <person name="Yoshihara R."/>
            <person name="Yukawa K."/>
            <person name="Zhong H."/>
            <person name="Yano M."/>
            <person name="Yuan Q."/>
            <person name="Ouyang S."/>
            <person name="Liu J."/>
            <person name="Jones K.M."/>
            <person name="Gansberger K."/>
            <person name="Moffat K."/>
            <person name="Hill J."/>
            <person name="Bera J."/>
            <person name="Fadrosh D."/>
            <person name="Jin S."/>
            <person name="Johri S."/>
            <person name="Kim M."/>
            <person name="Overton L."/>
            <person name="Reardon M."/>
            <person name="Tsitrin T."/>
            <person name="Vuong H."/>
            <person name="Weaver B."/>
            <person name="Ciecko A."/>
            <person name="Tallon L."/>
            <person name="Jackson J."/>
            <person name="Pai G."/>
            <person name="Aken S.V."/>
            <person name="Utterback T."/>
            <person name="Reidmuller S."/>
            <person name="Feldblyum T."/>
            <person name="Hsiao J."/>
            <person name="Zismann V."/>
            <person name="Iobst S."/>
            <person name="de Vazeille A.R."/>
            <person name="Buell C.R."/>
            <person name="Ying K."/>
            <person name="Li Y."/>
            <person name="Lu T."/>
            <person name="Huang Y."/>
            <person name="Zhao Q."/>
            <person name="Feng Q."/>
            <person name="Zhang L."/>
            <person name="Zhu J."/>
            <person name="Weng Q."/>
            <person name="Mu J."/>
            <person name="Lu Y."/>
            <person name="Fan D."/>
            <person name="Liu Y."/>
            <person name="Guan J."/>
            <person name="Zhang Y."/>
            <person name="Yu S."/>
            <person name="Liu X."/>
            <person name="Zhang Y."/>
            <person name="Hong G."/>
            <person name="Han B."/>
            <person name="Choisne N."/>
            <person name="Demange N."/>
            <person name="Orjeda G."/>
            <person name="Samain S."/>
            <person name="Cattolico L."/>
            <person name="Pelletier E."/>
            <person name="Couloux A."/>
            <person name="Segurens B."/>
            <person name="Wincker P."/>
            <person name="D'Hont A."/>
            <person name="Scarpelli C."/>
            <person name="Weissenbach J."/>
            <person name="Salanoubat M."/>
            <person name="Quetier F."/>
            <person name="Yu Y."/>
            <person name="Kim H.R."/>
            <person name="Rambo T."/>
            <person name="Currie J."/>
            <person name="Collura K."/>
            <person name="Luo M."/>
            <person name="Yang T."/>
            <person name="Ammiraju J.S.S."/>
            <person name="Engler F."/>
            <person name="Soderlund C."/>
            <person name="Wing R.A."/>
            <person name="Palmer L.E."/>
            <person name="de la Bastide M."/>
            <person name="Spiegel L."/>
            <person name="Nascimento L."/>
            <person name="Zutavern T."/>
            <person name="O'Shaughnessy A."/>
            <person name="Dike S."/>
            <person name="Dedhia N."/>
            <person name="Preston R."/>
            <person name="Balija V."/>
            <person name="McCombie W.R."/>
            <person name="Chow T."/>
            <person name="Chen H."/>
            <person name="Chung M."/>
            <person name="Chen C."/>
            <person name="Shaw J."/>
            <person name="Wu H."/>
            <person name="Hsiao K."/>
            <person name="Chao Y."/>
            <person name="Chu M."/>
            <person name="Cheng C."/>
            <person name="Hour A."/>
            <person name="Lee P."/>
            <person name="Lin S."/>
            <person name="Lin Y."/>
            <person name="Liou J."/>
            <person name="Liu S."/>
            <person name="Hsing Y."/>
            <person name="Raghuvanshi S."/>
            <person name="Mohanty A."/>
            <person name="Bharti A.K."/>
            <person name="Gaur A."/>
            <person name="Gupta V."/>
            <person name="Kumar D."/>
            <person name="Ravi V."/>
            <person name="Vij S."/>
            <person name="Kapur A."/>
            <person name="Khurana P."/>
            <person name="Khurana P."/>
            <person name="Khurana J.P."/>
            <person name="Tyagi A.K."/>
            <person name="Gaikwad K."/>
            <person name="Singh A."/>
            <person name="Dalal V."/>
            <person name="Srivastava S."/>
            <person name="Dixit A."/>
            <person name="Pal A.K."/>
            <person name="Ghazi I.A."/>
            <person name="Yadav M."/>
            <person name="Pandit A."/>
            <person name="Bhargava A."/>
            <person name="Sureshbabu K."/>
            <person name="Batra K."/>
            <person name="Sharma T.R."/>
            <person name="Mohapatra T."/>
            <person name="Singh N.K."/>
            <person name="Messing J."/>
            <person name="Nelson A.B."/>
            <person name="Fuks G."/>
            <person name="Kavchok S."/>
            <person name="Keizer G."/>
            <person name="Linton E."/>
            <person name="Llaca V."/>
            <person name="Song R."/>
            <person name="Tanyolac B."/>
            <person name="Young S."/>
            <person name="Ho-Il K."/>
            <person name="Hahn J.H."/>
            <person name="Sangsakoo G."/>
            <person name="Vanavichit A."/>
            <person name="de Mattos Luiz.A.T."/>
            <person name="Zimmer P.D."/>
            <person name="Malone G."/>
            <person name="Dellagostin O."/>
            <person name="de Oliveira A.C."/>
            <person name="Bevan M."/>
            <person name="Bancroft I."/>
            <person name="Minx P."/>
            <person name="Cordum H."/>
            <person name="Wilson R."/>
            <person name="Cheng Z."/>
            <person name="Jin W."/>
            <person name="Jiang J."/>
            <person name="Leong S.A."/>
            <person name="Iwama H."/>
            <person name="Gojobori T."/>
            <person name="Itoh T."/>
            <person name="Niimura Y."/>
            <person name="Fujii Y."/>
            <person name="Habara T."/>
            <person name="Sakai H."/>
            <person name="Sato Y."/>
            <person name="Wilson G."/>
            <person name="Kumar K."/>
            <person name="McCouch S."/>
            <person name="Juretic N."/>
            <person name="Hoen D."/>
            <person name="Wright S."/>
            <person name="Bruskiewich R."/>
            <person name="Bureau T."/>
            <person name="Miyao A."/>
            <person name="Hirochika H."/>
            <person name="Nishikawa T."/>
            <person name="Kadowaki K."/>
            <person name="Sugiura M."/>
            <person name="Burr B."/>
            <person name="Sasaki T."/>
        </authorList>
    </citation>
    <scope>NUCLEOTIDE SEQUENCE [LARGE SCALE GENOMIC DNA]</scope>
    <source>
        <strain evidence="3">cv. Nipponbare</strain>
    </source>
</reference>
<feature type="compositionally biased region" description="Low complexity" evidence="1">
    <location>
        <begin position="112"/>
        <end position="127"/>
    </location>
</feature>
<reference evidence="2 3" key="2">
    <citation type="journal article" date="2013" name="Plant Cell Physiol.">
        <title>Rice Annotation Project Database (RAP-DB): an integrative and interactive database for rice genomics.</title>
        <authorList>
            <person name="Sakai H."/>
            <person name="Lee S.S."/>
            <person name="Tanaka T."/>
            <person name="Numa H."/>
            <person name="Kim J."/>
            <person name="Kawahara Y."/>
            <person name="Wakimoto H."/>
            <person name="Yang C.C."/>
            <person name="Iwamoto M."/>
            <person name="Abe T."/>
            <person name="Yamada Y."/>
            <person name="Muto A."/>
            <person name="Inokuchi H."/>
            <person name="Ikemura T."/>
            <person name="Matsumoto T."/>
            <person name="Sasaki T."/>
            <person name="Itoh T."/>
        </authorList>
    </citation>
    <scope>NUCLEOTIDE SEQUENCE [LARGE SCALE GENOMIC DNA]</scope>
    <source>
        <strain evidence="3">cv. Nipponbare</strain>
    </source>
</reference>
<protein>
    <submittedName>
        <fullName evidence="2">Os10g0431100 protein</fullName>
    </submittedName>
</protein>
<dbReference type="PaxDb" id="39947-A0A0N7KRU0"/>
<reference evidence="2 3" key="3">
    <citation type="journal article" date="2013" name="Rice">
        <title>Improvement of the Oryza sativa Nipponbare reference genome using next generation sequence and optical map data.</title>
        <authorList>
            <person name="Kawahara Y."/>
            <person name="de la Bastide M."/>
            <person name="Hamilton J.P."/>
            <person name="Kanamori H."/>
            <person name="McCombie W.R."/>
            <person name="Ouyang S."/>
            <person name="Schwartz D.C."/>
            <person name="Tanaka T."/>
            <person name="Wu J."/>
            <person name="Zhou S."/>
            <person name="Childs K.L."/>
            <person name="Davidson R.M."/>
            <person name="Lin H."/>
            <person name="Quesada-Ocampo L."/>
            <person name="Vaillancourt B."/>
            <person name="Sakai H."/>
            <person name="Lee S.S."/>
            <person name="Kim J."/>
            <person name="Numa H."/>
            <person name="Itoh T."/>
            <person name="Buell C.R."/>
            <person name="Matsumoto T."/>
        </authorList>
    </citation>
    <scope>NUCLEOTIDE SEQUENCE [LARGE SCALE GENOMIC DNA]</scope>
    <source>
        <strain evidence="3">cv. Nipponbare</strain>
    </source>
</reference>
<dbReference type="Proteomes" id="UP000059680">
    <property type="component" value="Chromosome 10"/>
</dbReference>
<dbReference type="EMBL" id="AP014966">
    <property type="protein sequence ID" value="BAT10954.1"/>
    <property type="molecule type" value="Genomic_DNA"/>
</dbReference>
<proteinExistence type="predicted"/>
<feature type="compositionally biased region" description="Pro residues" evidence="1">
    <location>
        <begin position="68"/>
        <end position="77"/>
    </location>
</feature>
<name>A0A0N7KRU0_ORYSJ</name>
<dbReference type="OMA" id="MNKCTSK"/>
<dbReference type="InParanoid" id="A0A0N7KRU0"/>
<gene>
    <name evidence="2" type="ordered locus">Os10g0431100</name>
    <name evidence="2" type="ORF">OSNPB_100431100</name>
</gene>
<evidence type="ECO:0000313" key="3">
    <source>
        <dbReference type="Proteomes" id="UP000059680"/>
    </source>
</evidence>
<feature type="compositionally biased region" description="Basic and acidic residues" evidence="1">
    <location>
        <begin position="95"/>
        <end position="108"/>
    </location>
</feature>
<evidence type="ECO:0000313" key="2">
    <source>
        <dbReference type="EMBL" id="BAT10954.1"/>
    </source>
</evidence>
<sequence length="148" mass="15788">MNKCTSKQHFRVSAALPGGRSPKTQPPKKPPPEVKSPHEEKPALSLPPPHQPGEGLRIVGAGATTPGSPSPEPPPPRSLQIRARGTEEPPGVSLPDRETLPPREERRPSLPLPLARAATAAAGRVRASTPEPRAADRGEGNRRPPLRR</sequence>
<keyword evidence="3" id="KW-1185">Reference proteome</keyword>
<dbReference type="AlphaFoldDB" id="A0A0N7KRU0"/>
<organism evidence="2 3">
    <name type="scientific">Oryza sativa subsp. japonica</name>
    <name type="common">Rice</name>
    <dbReference type="NCBI Taxonomy" id="39947"/>
    <lineage>
        <taxon>Eukaryota</taxon>
        <taxon>Viridiplantae</taxon>
        <taxon>Streptophyta</taxon>
        <taxon>Embryophyta</taxon>
        <taxon>Tracheophyta</taxon>
        <taxon>Spermatophyta</taxon>
        <taxon>Magnoliopsida</taxon>
        <taxon>Liliopsida</taxon>
        <taxon>Poales</taxon>
        <taxon>Poaceae</taxon>
        <taxon>BOP clade</taxon>
        <taxon>Oryzoideae</taxon>
        <taxon>Oryzeae</taxon>
        <taxon>Oryzinae</taxon>
        <taxon>Oryza</taxon>
        <taxon>Oryza sativa</taxon>
    </lineage>
</organism>
<feature type="compositionally biased region" description="Basic and acidic residues" evidence="1">
    <location>
        <begin position="30"/>
        <end position="42"/>
    </location>
</feature>
<accession>A0A0N7KRU0</accession>
<feature type="compositionally biased region" description="Basic residues" evidence="1">
    <location>
        <begin position="1"/>
        <end position="10"/>
    </location>
</feature>